<evidence type="ECO:0000313" key="2">
    <source>
        <dbReference type="EMBL" id="OGY91184.1"/>
    </source>
</evidence>
<evidence type="ECO:0000256" key="1">
    <source>
        <dbReference type="SAM" id="MobiDB-lite"/>
    </source>
</evidence>
<evidence type="ECO:0000313" key="3">
    <source>
        <dbReference type="Proteomes" id="UP000177349"/>
    </source>
</evidence>
<name>A0A1G2BPX7_9BACT</name>
<protein>
    <recommendedName>
        <fullName evidence="4">DUF4145 domain-containing protein</fullName>
    </recommendedName>
</protein>
<feature type="compositionally biased region" description="Basic and acidic residues" evidence="1">
    <location>
        <begin position="9"/>
        <end position="22"/>
    </location>
</feature>
<sequence length="182" mass="21362">MELLNKTKASGDDRRQDNADRVDLFPKENHPHAAAYYKDDWSFVTDTAIRENIAYQLQYIEFLVKLYNGYQIYLTVESLLCKTIMVTIAGIIECALFDSVEQASTKANFNIGDKRDFITLINFAYDMQYIDRDMKDAFHELRKIRNFIHLTAADFQEYKAYTVEETNHYIQILDRFHNVMAG</sequence>
<comment type="caution">
    <text evidence="2">The sequence shown here is derived from an EMBL/GenBank/DDBJ whole genome shotgun (WGS) entry which is preliminary data.</text>
</comment>
<accession>A0A1G2BPX7</accession>
<organism evidence="2 3">
    <name type="scientific">Candidatus Komeilibacteria bacterium RIFCSPLOWO2_01_FULL_53_11</name>
    <dbReference type="NCBI Taxonomy" id="1798552"/>
    <lineage>
        <taxon>Bacteria</taxon>
        <taxon>Candidatus Komeiliibacteriota</taxon>
    </lineage>
</organism>
<dbReference type="AlphaFoldDB" id="A0A1G2BPX7"/>
<dbReference type="Proteomes" id="UP000177349">
    <property type="component" value="Unassembled WGS sequence"/>
</dbReference>
<proteinExistence type="predicted"/>
<gene>
    <name evidence="2" type="ORF">A3B31_01085</name>
</gene>
<reference evidence="2 3" key="1">
    <citation type="journal article" date="2016" name="Nat. Commun.">
        <title>Thousands of microbial genomes shed light on interconnected biogeochemical processes in an aquifer system.</title>
        <authorList>
            <person name="Anantharaman K."/>
            <person name="Brown C.T."/>
            <person name="Hug L.A."/>
            <person name="Sharon I."/>
            <person name="Castelle C.J."/>
            <person name="Probst A.J."/>
            <person name="Thomas B.C."/>
            <person name="Singh A."/>
            <person name="Wilkins M.J."/>
            <person name="Karaoz U."/>
            <person name="Brodie E.L."/>
            <person name="Williams K.H."/>
            <person name="Hubbard S.S."/>
            <person name="Banfield J.F."/>
        </authorList>
    </citation>
    <scope>NUCLEOTIDE SEQUENCE [LARGE SCALE GENOMIC DNA]</scope>
</reference>
<evidence type="ECO:0008006" key="4">
    <source>
        <dbReference type="Google" id="ProtNLM"/>
    </source>
</evidence>
<dbReference type="EMBL" id="MHKN01000047">
    <property type="protein sequence ID" value="OGY91184.1"/>
    <property type="molecule type" value="Genomic_DNA"/>
</dbReference>
<feature type="region of interest" description="Disordered" evidence="1">
    <location>
        <begin position="1"/>
        <end position="22"/>
    </location>
</feature>